<dbReference type="Proteomes" id="UP000094844">
    <property type="component" value="Unassembled WGS sequence"/>
</dbReference>
<protein>
    <submittedName>
        <fullName evidence="1">Uncharacterized protein</fullName>
    </submittedName>
</protein>
<evidence type="ECO:0000313" key="2">
    <source>
        <dbReference type="Proteomes" id="UP000094844"/>
    </source>
</evidence>
<accession>A0A1C6Z1P2</accession>
<name>A0A1C6Z1P2_HAFAL</name>
<evidence type="ECO:0000313" key="1">
    <source>
        <dbReference type="EMBL" id="SCM53110.1"/>
    </source>
</evidence>
<dbReference type="EMBL" id="FMIQ01000049">
    <property type="protein sequence ID" value="SCM53110.1"/>
    <property type="molecule type" value="Genomic_DNA"/>
</dbReference>
<gene>
    <name evidence="1" type="ORF">BN1044_02598</name>
</gene>
<organism evidence="1 2">
    <name type="scientific">Hafnia alvei</name>
    <dbReference type="NCBI Taxonomy" id="569"/>
    <lineage>
        <taxon>Bacteria</taxon>
        <taxon>Pseudomonadati</taxon>
        <taxon>Pseudomonadota</taxon>
        <taxon>Gammaproteobacteria</taxon>
        <taxon>Enterobacterales</taxon>
        <taxon>Hafniaceae</taxon>
        <taxon>Hafnia</taxon>
    </lineage>
</organism>
<sequence length="84" mass="9382">MSCCSYCQSQHTVNFLDLRVILTAGMEVVQVMIRTNISATTVAFHTIASGNILRLHGAPLFRALRLPSYLSAFLAFSRCYSPLW</sequence>
<proteinExistence type="predicted"/>
<dbReference type="OrthoDB" id="6637000at2"/>
<dbReference type="AlphaFoldDB" id="A0A1C6Z1P2"/>
<reference evidence="1 2" key="1">
    <citation type="submission" date="2016-09" db="EMBL/GenBank/DDBJ databases">
        <authorList>
            <person name="Capua I."/>
            <person name="De Benedictis P."/>
            <person name="Joannis T."/>
            <person name="Lombin L.H."/>
            <person name="Cattoli G."/>
        </authorList>
    </citation>
    <scope>NUCLEOTIDE SEQUENCE [LARGE SCALE GENOMIC DNA]</scope>
    <source>
        <strain evidence="1 2">GB001</strain>
    </source>
</reference>